<sequence length="74" mass="8290">MACFFLDPFVKIQSITPGIVLKPHTPSLVNYSINQTSPLPPCHSFYNLVQSLHLGHHPTLVLLHFFGLPIGLQR</sequence>
<reference evidence="1 2" key="1">
    <citation type="journal article" date="2009" name="Nat. Genet.">
        <title>The genome of the cucumber, Cucumis sativus L.</title>
        <authorList>
            <person name="Huang S."/>
            <person name="Li R."/>
            <person name="Zhang Z."/>
            <person name="Li L."/>
            <person name="Gu X."/>
            <person name="Fan W."/>
            <person name="Lucas W.J."/>
            <person name="Wang X."/>
            <person name="Xie B."/>
            <person name="Ni P."/>
            <person name="Ren Y."/>
            <person name="Zhu H."/>
            <person name="Li J."/>
            <person name="Lin K."/>
            <person name="Jin W."/>
            <person name="Fei Z."/>
            <person name="Li G."/>
            <person name="Staub J."/>
            <person name="Kilian A."/>
            <person name="van der Vossen E.A."/>
            <person name="Wu Y."/>
            <person name="Guo J."/>
            <person name="He J."/>
            <person name="Jia Z."/>
            <person name="Ren Y."/>
            <person name="Tian G."/>
            <person name="Lu Y."/>
            <person name="Ruan J."/>
            <person name="Qian W."/>
            <person name="Wang M."/>
            <person name="Huang Q."/>
            <person name="Li B."/>
            <person name="Xuan Z."/>
            <person name="Cao J."/>
            <person name="Asan"/>
            <person name="Wu Z."/>
            <person name="Zhang J."/>
            <person name="Cai Q."/>
            <person name="Bai Y."/>
            <person name="Zhao B."/>
            <person name="Han Y."/>
            <person name="Li Y."/>
            <person name="Li X."/>
            <person name="Wang S."/>
            <person name="Shi Q."/>
            <person name="Liu S."/>
            <person name="Cho W.K."/>
            <person name="Kim J.Y."/>
            <person name="Xu Y."/>
            <person name="Heller-Uszynska K."/>
            <person name="Miao H."/>
            <person name="Cheng Z."/>
            <person name="Zhang S."/>
            <person name="Wu J."/>
            <person name="Yang Y."/>
            <person name="Kang H."/>
            <person name="Li M."/>
            <person name="Liang H."/>
            <person name="Ren X."/>
            <person name="Shi Z."/>
            <person name="Wen M."/>
            <person name="Jian M."/>
            <person name="Yang H."/>
            <person name="Zhang G."/>
            <person name="Yang Z."/>
            <person name="Chen R."/>
            <person name="Liu S."/>
            <person name="Li J."/>
            <person name="Ma L."/>
            <person name="Liu H."/>
            <person name="Zhou Y."/>
            <person name="Zhao J."/>
            <person name="Fang X."/>
            <person name="Li G."/>
            <person name="Fang L."/>
            <person name="Li Y."/>
            <person name="Liu D."/>
            <person name="Zheng H."/>
            <person name="Zhang Y."/>
            <person name="Qin N."/>
            <person name="Li Z."/>
            <person name="Yang G."/>
            <person name="Yang S."/>
            <person name="Bolund L."/>
            <person name="Kristiansen K."/>
            <person name="Zheng H."/>
            <person name="Li S."/>
            <person name="Zhang X."/>
            <person name="Yang H."/>
            <person name="Wang J."/>
            <person name="Sun R."/>
            <person name="Zhang B."/>
            <person name="Jiang S."/>
            <person name="Wang J."/>
            <person name="Du Y."/>
            <person name="Li S."/>
        </authorList>
    </citation>
    <scope>NUCLEOTIDE SEQUENCE [LARGE SCALE GENOMIC DNA]</scope>
    <source>
        <strain evidence="2">cv. 9930</strain>
    </source>
</reference>
<dbReference type="Proteomes" id="UP000029981">
    <property type="component" value="Chromosome 2"/>
</dbReference>
<dbReference type="Gramene" id="KGN62975">
    <property type="protein sequence ID" value="KGN62975"/>
    <property type="gene ID" value="Csa_2G382485"/>
</dbReference>
<keyword evidence="2" id="KW-1185">Reference proteome</keyword>
<evidence type="ECO:0000313" key="2">
    <source>
        <dbReference type="Proteomes" id="UP000029981"/>
    </source>
</evidence>
<evidence type="ECO:0000313" key="1">
    <source>
        <dbReference type="EMBL" id="KGN62975.1"/>
    </source>
</evidence>
<organism evidence="1 2">
    <name type="scientific">Cucumis sativus</name>
    <name type="common">Cucumber</name>
    <dbReference type="NCBI Taxonomy" id="3659"/>
    <lineage>
        <taxon>Eukaryota</taxon>
        <taxon>Viridiplantae</taxon>
        <taxon>Streptophyta</taxon>
        <taxon>Embryophyta</taxon>
        <taxon>Tracheophyta</taxon>
        <taxon>Spermatophyta</taxon>
        <taxon>Magnoliopsida</taxon>
        <taxon>eudicotyledons</taxon>
        <taxon>Gunneridae</taxon>
        <taxon>Pentapetalae</taxon>
        <taxon>rosids</taxon>
        <taxon>fabids</taxon>
        <taxon>Cucurbitales</taxon>
        <taxon>Cucurbitaceae</taxon>
        <taxon>Benincaseae</taxon>
        <taxon>Cucumis</taxon>
    </lineage>
</organism>
<proteinExistence type="predicted"/>
<reference evidence="1 2" key="4">
    <citation type="journal article" date="2011" name="BMC Genomics">
        <title>RNA-Seq improves annotation of protein-coding genes in the cucumber genome.</title>
        <authorList>
            <person name="Li Z."/>
            <person name="Zhang Z."/>
            <person name="Yan P."/>
            <person name="Huang S."/>
            <person name="Fei Z."/>
            <person name="Lin K."/>
        </authorList>
    </citation>
    <scope>NUCLEOTIDE SEQUENCE [LARGE SCALE GENOMIC DNA]</scope>
    <source>
        <strain evidence="2">cv. 9930</strain>
    </source>
</reference>
<gene>
    <name evidence="1" type="ORF">Csa_2G382485</name>
</gene>
<name>A0A0A0LM29_CUCSA</name>
<dbReference type="AlphaFoldDB" id="A0A0A0LM29"/>
<accession>A0A0A0LM29</accession>
<protein>
    <submittedName>
        <fullName evidence="1">Uncharacterized protein</fullName>
    </submittedName>
</protein>
<reference evidence="1 2" key="2">
    <citation type="journal article" date="2009" name="PLoS ONE">
        <title>An integrated genetic and cytogenetic map of the cucumber genome.</title>
        <authorList>
            <person name="Ren Y."/>
            <person name="Zhang Z."/>
            <person name="Liu J."/>
            <person name="Staub J.E."/>
            <person name="Han Y."/>
            <person name="Cheng Z."/>
            <person name="Li X."/>
            <person name="Lu J."/>
            <person name="Miao H."/>
            <person name="Kang H."/>
            <person name="Xie B."/>
            <person name="Gu X."/>
            <person name="Wang X."/>
            <person name="Du Y."/>
            <person name="Jin W."/>
            <person name="Huang S."/>
        </authorList>
    </citation>
    <scope>NUCLEOTIDE SEQUENCE [LARGE SCALE GENOMIC DNA]</scope>
    <source>
        <strain evidence="2">cv. 9930</strain>
    </source>
</reference>
<reference evidence="1 2" key="3">
    <citation type="journal article" date="2010" name="BMC Genomics">
        <title>Transcriptome sequencing and comparative analysis of cucumber flowers with different sex types.</title>
        <authorList>
            <person name="Guo S."/>
            <person name="Zheng Y."/>
            <person name="Joung J.G."/>
            <person name="Liu S."/>
            <person name="Zhang Z."/>
            <person name="Crasta O.R."/>
            <person name="Sobral B.W."/>
            <person name="Xu Y."/>
            <person name="Huang S."/>
            <person name="Fei Z."/>
        </authorList>
    </citation>
    <scope>NUCLEOTIDE SEQUENCE [LARGE SCALE GENOMIC DNA]</scope>
    <source>
        <strain evidence="2">cv. 9930</strain>
    </source>
</reference>
<dbReference type="EMBL" id="CM002923">
    <property type="protein sequence ID" value="KGN62975.1"/>
    <property type="molecule type" value="Genomic_DNA"/>
</dbReference>